<feature type="domain" description="VWF/SSPO/Zonadhesin-like cysteine-rich" evidence="1">
    <location>
        <begin position="20"/>
        <end position="62"/>
    </location>
</feature>
<organism evidence="2 3">
    <name type="scientific">Chloebia gouldiae</name>
    <name type="common">Gouldian finch</name>
    <name type="synonym">Erythrura gouldiae</name>
    <dbReference type="NCBI Taxonomy" id="44316"/>
    <lineage>
        <taxon>Eukaryota</taxon>
        <taxon>Metazoa</taxon>
        <taxon>Chordata</taxon>
        <taxon>Craniata</taxon>
        <taxon>Vertebrata</taxon>
        <taxon>Euteleostomi</taxon>
        <taxon>Archelosauria</taxon>
        <taxon>Archosauria</taxon>
        <taxon>Dinosauria</taxon>
        <taxon>Saurischia</taxon>
        <taxon>Theropoda</taxon>
        <taxon>Coelurosauria</taxon>
        <taxon>Aves</taxon>
        <taxon>Neognathae</taxon>
        <taxon>Neoaves</taxon>
        <taxon>Telluraves</taxon>
        <taxon>Australaves</taxon>
        <taxon>Passeriformes</taxon>
        <taxon>Passeroidea</taxon>
        <taxon>Passeridae</taxon>
        <taxon>Chloebia</taxon>
    </lineage>
</organism>
<dbReference type="Pfam" id="PF08742">
    <property type="entry name" value="C8"/>
    <property type="match status" value="1"/>
</dbReference>
<evidence type="ECO:0000313" key="2">
    <source>
        <dbReference type="EMBL" id="RLW11727.1"/>
    </source>
</evidence>
<keyword evidence="3" id="KW-1185">Reference proteome</keyword>
<dbReference type="OrthoDB" id="6019304at2759"/>
<dbReference type="Proteomes" id="UP000276834">
    <property type="component" value="Unassembled WGS sequence"/>
</dbReference>
<protein>
    <recommendedName>
        <fullName evidence="1">VWF/SSPO/Zonadhesin-like cysteine-rich domain-containing protein</fullName>
    </recommendedName>
</protein>
<gene>
    <name evidence="2" type="ORF">DV515_00001771</name>
</gene>
<dbReference type="EMBL" id="QUSF01000003">
    <property type="protein sequence ID" value="RLW11727.1"/>
    <property type="molecule type" value="Genomic_DNA"/>
</dbReference>
<reference evidence="2 3" key="1">
    <citation type="journal article" date="2018" name="Proc. R. Soc. B">
        <title>A non-coding region near Follistatin controls head colour polymorphism in the Gouldian finch.</title>
        <authorList>
            <person name="Toomey M.B."/>
            <person name="Marques C.I."/>
            <person name="Andrade P."/>
            <person name="Araujo P.M."/>
            <person name="Sabatino S."/>
            <person name="Gazda M.A."/>
            <person name="Afonso S."/>
            <person name="Lopes R.J."/>
            <person name="Corbo J.C."/>
            <person name="Carneiro M."/>
        </authorList>
    </citation>
    <scope>NUCLEOTIDE SEQUENCE [LARGE SCALE GENOMIC DNA]</scope>
    <source>
        <strain evidence="2">Red01</strain>
        <tissue evidence="2">Muscle</tissue>
    </source>
</reference>
<comment type="caution">
    <text evidence="2">The sequence shown here is derived from an EMBL/GenBank/DDBJ whole genome shotgun (WGS) entry which is preliminary data.</text>
</comment>
<sequence>MERMCLQYICYAHLTEDELSCVTDMCECPIHKNCYCESFLAYARACQREGLKVQWVPEQNCAGMELIIKLSVLVNQPSVNMVQFMIPVVRDVSKHVTTGMKLDHATSPVLQGVTALQI</sequence>
<accession>A0A3L8T086</accession>
<name>A0A3L8T086_CHLGU</name>
<evidence type="ECO:0000259" key="1">
    <source>
        <dbReference type="Pfam" id="PF08742"/>
    </source>
</evidence>
<dbReference type="STRING" id="44316.ENSEGOP00005003540"/>
<dbReference type="AlphaFoldDB" id="A0A3L8T086"/>
<proteinExistence type="predicted"/>
<dbReference type="InterPro" id="IPR014853">
    <property type="entry name" value="VWF/SSPO/ZAN-like_Cys-rich_dom"/>
</dbReference>
<evidence type="ECO:0000313" key="3">
    <source>
        <dbReference type="Proteomes" id="UP000276834"/>
    </source>
</evidence>